<dbReference type="AlphaFoldDB" id="A0A151IAX5"/>
<organism evidence="4 5">
    <name type="scientific">Cyphomyrmex costatus</name>
    <dbReference type="NCBI Taxonomy" id="456900"/>
    <lineage>
        <taxon>Eukaryota</taxon>
        <taxon>Metazoa</taxon>
        <taxon>Ecdysozoa</taxon>
        <taxon>Arthropoda</taxon>
        <taxon>Hexapoda</taxon>
        <taxon>Insecta</taxon>
        <taxon>Pterygota</taxon>
        <taxon>Neoptera</taxon>
        <taxon>Endopterygota</taxon>
        <taxon>Hymenoptera</taxon>
        <taxon>Apocrita</taxon>
        <taxon>Aculeata</taxon>
        <taxon>Formicoidea</taxon>
        <taxon>Formicidae</taxon>
        <taxon>Myrmicinae</taxon>
        <taxon>Cyphomyrmex</taxon>
    </lineage>
</organism>
<evidence type="ECO:0000256" key="2">
    <source>
        <dbReference type="ARBA" id="ARBA00022723"/>
    </source>
</evidence>
<sequence>MAFIQKYRAWVTERARQVNNAEEEQLLNDILIFVITHEILRINSEEKKKRIYKKKRFWVHPVFKLRNRHGFYHAIYPTLSRYEPKFKNYMRMSLSQFEELLALVALYICPHNAGSLYYNYKNYHSIVLLGICDANYMFTFVDIGSYGRRSDDGIFRDSIVGQKFYNKEMGLPEPEKLTVDGDPMPYVLVGDEAF</sequence>
<protein>
    <recommendedName>
        <fullName evidence="3">DDE Tnp4 domain-containing protein</fullName>
    </recommendedName>
</protein>
<dbReference type="InterPro" id="IPR027806">
    <property type="entry name" value="HARBI1_dom"/>
</dbReference>
<feature type="domain" description="DDE Tnp4" evidence="3">
    <location>
        <begin position="111"/>
        <end position="194"/>
    </location>
</feature>
<keyword evidence="5" id="KW-1185">Reference proteome</keyword>
<proteinExistence type="predicted"/>
<keyword evidence="2" id="KW-0479">Metal-binding</keyword>
<comment type="cofactor">
    <cofactor evidence="1">
        <name>a divalent metal cation</name>
        <dbReference type="ChEBI" id="CHEBI:60240"/>
    </cofactor>
</comment>
<dbReference type="STRING" id="456900.A0A151IAX5"/>
<evidence type="ECO:0000313" key="4">
    <source>
        <dbReference type="EMBL" id="KYM96698.1"/>
    </source>
</evidence>
<accession>A0A151IAX5</accession>
<evidence type="ECO:0000259" key="3">
    <source>
        <dbReference type="Pfam" id="PF13359"/>
    </source>
</evidence>
<reference evidence="4 5" key="1">
    <citation type="submission" date="2016-03" db="EMBL/GenBank/DDBJ databases">
        <title>Cyphomyrmex costatus WGS genome.</title>
        <authorList>
            <person name="Nygaard S."/>
            <person name="Hu H."/>
            <person name="Boomsma J."/>
            <person name="Zhang G."/>
        </authorList>
    </citation>
    <scope>NUCLEOTIDE SEQUENCE [LARGE SCALE GENOMIC DNA]</scope>
    <source>
        <strain evidence="4">MS0001</strain>
        <tissue evidence="4">Whole body</tissue>
    </source>
</reference>
<dbReference type="Pfam" id="PF13359">
    <property type="entry name" value="DDE_Tnp_4"/>
    <property type="match status" value="1"/>
</dbReference>
<name>A0A151IAX5_9HYME</name>
<dbReference type="EMBL" id="KQ978150">
    <property type="protein sequence ID" value="KYM96698.1"/>
    <property type="molecule type" value="Genomic_DNA"/>
</dbReference>
<evidence type="ECO:0000313" key="5">
    <source>
        <dbReference type="Proteomes" id="UP000078542"/>
    </source>
</evidence>
<evidence type="ECO:0000256" key="1">
    <source>
        <dbReference type="ARBA" id="ARBA00001968"/>
    </source>
</evidence>
<dbReference type="GO" id="GO:0046872">
    <property type="term" value="F:metal ion binding"/>
    <property type="evidence" value="ECO:0007669"/>
    <property type="project" value="UniProtKB-KW"/>
</dbReference>
<dbReference type="Proteomes" id="UP000078542">
    <property type="component" value="Unassembled WGS sequence"/>
</dbReference>
<gene>
    <name evidence="4" type="ORF">ALC62_12646</name>
</gene>